<evidence type="ECO:0000313" key="2">
    <source>
        <dbReference type="Proteomes" id="UP000824633"/>
    </source>
</evidence>
<organism evidence="1 2">
    <name type="scientific">Clostridium gelidum</name>
    <dbReference type="NCBI Taxonomy" id="704125"/>
    <lineage>
        <taxon>Bacteria</taxon>
        <taxon>Bacillati</taxon>
        <taxon>Bacillota</taxon>
        <taxon>Clostridia</taxon>
        <taxon>Eubacteriales</taxon>
        <taxon>Clostridiaceae</taxon>
        <taxon>Clostridium</taxon>
    </lineage>
</organism>
<reference evidence="2" key="1">
    <citation type="submission" date="2021-07" db="EMBL/GenBank/DDBJ databases">
        <title>Complete genome sequencing of a Clostridium isolate.</title>
        <authorList>
            <person name="Ueki A."/>
            <person name="Tonouchi A."/>
        </authorList>
    </citation>
    <scope>NUCLEOTIDE SEQUENCE [LARGE SCALE GENOMIC DNA]</scope>
    <source>
        <strain evidence="2">C5S11</strain>
    </source>
</reference>
<keyword evidence="2" id="KW-1185">Reference proteome</keyword>
<sequence>MEFEEVLTVHVNIEKIIEMHSDNVDSVCMILFKGNVTGKYFEGDVLPGGVDTQIIGRFEDKHTLSARYMLEGKDYTGKSCKIFIENNGNVNRKLKYVPFRTYPKIITDSKALEFLNYDLLVGEGVGTESGVDIKIYRQV</sequence>
<evidence type="ECO:0008006" key="3">
    <source>
        <dbReference type="Google" id="ProtNLM"/>
    </source>
</evidence>
<dbReference type="RefSeq" id="WP_224037038.1">
    <property type="nucleotide sequence ID" value="NZ_AP024849.1"/>
</dbReference>
<protein>
    <recommendedName>
        <fullName evidence="3">DUF3237 domain-containing protein</fullName>
    </recommendedName>
</protein>
<evidence type="ECO:0000313" key="1">
    <source>
        <dbReference type="EMBL" id="BCZ45437.1"/>
    </source>
</evidence>
<dbReference type="Proteomes" id="UP000824633">
    <property type="component" value="Chromosome"/>
</dbReference>
<dbReference type="Pfam" id="PF11578">
    <property type="entry name" value="DUF3237"/>
    <property type="match status" value="1"/>
</dbReference>
<gene>
    <name evidence="1" type="ORF">psyc5s11_15040</name>
</gene>
<dbReference type="Gene3D" id="2.40.160.20">
    <property type="match status" value="1"/>
</dbReference>
<dbReference type="EMBL" id="AP024849">
    <property type="protein sequence ID" value="BCZ45437.1"/>
    <property type="molecule type" value="Genomic_DNA"/>
</dbReference>
<proteinExistence type="predicted"/>
<name>A0ABN6IY90_9CLOT</name>
<accession>A0ABN6IY90</accession>